<dbReference type="OrthoDB" id="6306524at2"/>
<feature type="chain" id="PRO_5011447872" evidence="1">
    <location>
        <begin position="21"/>
        <end position="202"/>
    </location>
</feature>
<accession>A0A1I5QVM7</accession>
<dbReference type="RefSeq" id="WP_093331512.1">
    <property type="nucleotide sequence ID" value="NZ_FOXP01000002.1"/>
</dbReference>
<feature type="signal peptide" evidence="1">
    <location>
        <begin position="1"/>
        <end position="20"/>
    </location>
</feature>
<protein>
    <submittedName>
        <fullName evidence="2">Uncharacterized protein</fullName>
    </submittedName>
</protein>
<dbReference type="STRING" id="634430.SAMN04488241_102311"/>
<keyword evidence="1" id="KW-0732">Signal</keyword>
<reference evidence="2 3" key="1">
    <citation type="submission" date="2016-10" db="EMBL/GenBank/DDBJ databases">
        <authorList>
            <person name="de Groot N.N."/>
        </authorList>
    </citation>
    <scope>NUCLEOTIDE SEQUENCE [LARGE SCALE GENOMIC DNA]</scope>
    <source>
        <strain evidence="2 3">CGMCC 1.9113</strain>
    </source>
</reference>
<dbReference type="EMBL" id="FOXP01000002">
    <property type="protein sequence ID" value="SFP50170.1"/>
    <property type="molecule type" value="Genomic_DNA"/>
</dbReference>
<name>A0A1I5QVM7_9SPHN</name>
<dbReference type="Proteomes" id="UP000199586">
    <property type="component" value="Unassembled WGS sequence"/>
</dbReference>
<sequence>MKKSMTVVAALALAAAPGWAYKLVEHAKPVTVAKSVLTVTPAIDWNRAQSRPGRNAEAWTLDGLPLNEVTFYGGIAGDQTLFKEVDKKNKPLPRFAANMLATDVAQLFEQSYRIAGGSTLFQIDGIEPARFADNPGFRFRYSFALQGDEVKRQGEAAGAIVGGRLYLIAYEAPVIHYFDRNLADYRALVATATIPGPSVKVS</sequence>
<proteinExistence type="predicted"/>
<evidence type="ECO:0000256" key="1">
    <source>
        <dbReference type="SAM" id="SignalP"/>
    </source>
</evidence>
<evidence type="ECO:0000313" key="2">
    <source>
        <dbReference type="EMBL" id="SFP50170.1"/>
    </source>
</evidence>
<evidence type="ECO:0000313" key="3">
    <source>
        <dbReference type="Proteomes" id="UP000199586"/>
    </source>
</evidence>
<organism evidence="2 3">
    <name type="scientific">Sphingomonas rubra</name>
    <dbReference type="NCBI Taxonomy" id="634430"/>
    <lineage>
        <taxon>Bacteria</taxon>
        <taxon>Pseudomonadati</taxon>
        <taxon>Pseudomonadota</taxon>
        <taxon>Alphaproteobacteria</taxon>
        <taxon>Sphingomonadales</taxon>
        <taxon>Sphingomonadaceae</taxon>
        <taxon>Sphingomonas</taxon>
    </lineage>
</organism>
<keyword evidence="3" id="KW-1185">Reference proteome</keyword>
<gene>
    <name evidence="2" type="ORF">SAMN04488241_102311</name>
</gene>
<dbReference type="AlphaFoldDB" id="A0A1I5QVM7"/>